<proteinExistence type="predicted"/>
<dbReference type="STRING" id="930990.A0A067ML89"/>
<reference evidence="2" key="1">
    <citation type="journal article" date="2014" name="Proc. Natl. Acad. Sci. U.S.A.">
        <title>Extensive sampling of basidiomycete genomes demonstrates inadequacy of the white-rot/brown-rot paradigm for wood decay fungi.</title>
        <authorList>
            <person name="Riley R."/>
            <person name="Salamov A.A."/>
            <person name="Brown D.W."/>
            <person name="Nagy L.G."/>
            <person name="Floudas D."/>
            <person name="Held B.W."/>
            <person name="Levasseur A."/>
            <person name="Lombard V."/>
            <person name="Morin E."/>
            <person name="Otillar R."/>
            <person name="Lindquist E.A."/>
            <person name="Sun H."/>
            <person name="LaButti K.M."/>
            <person name="Schmutz J."/>
            <person name="Jabbour D."/>
            <person name="Luo H."/>
            <person name="Baker S.E."/>
            <person name="Pisabarro A.G."/>
            <person name="Walton J.D."/>
            <person name="Blanchette R.A."/>
            <person name="Henrissat B."/>
            <person name="Martin F."/>
            <person name="Cullen D."/>
            <person name="Hibbett D.S."/>
            <person name="Grigoriev I.V."/>
        </authorList>
    </citation>
    <scope>NUCLEOTIDE SEQUENCE [LARGE SCALE GENOMIC DNA]</scope>
    <source>
        <strain evidence="2">FD-172 SS1</strain>
    </source>
</reference>
<evidence type="ECO:0008006" key="3">
    <source>
        <dbReference type="Google" id="ProtNLM"/>
    </source>
</evidence>
<gene>
    <name evidence="1" type="ORF">BOTBODRAFT_251580</name>
</gene>
<organism evidence="1 2">
    <name type="scientific">Botryobasidium botryosum (strain FD-172 SS1)</name>
    <dbReference type="NCBI Taxonomy" id="930990"/>
    <lineage>
        <taxon>Eukaryota</taxon>
        <taxon>Fungi</taxon>
        <taxon>Dikarya</taxon>
        <taxon>Basidiomycota</taxon>
        <taxon>Agaricomycotina</taxon>
        <taxon>Agaricomycetes</taxon>
        <taxon>Cantharellales</taxon>
        <taxon>Botryobasidiaceae</taxon>
        <taxon>Botryobasidium</taxon>
    </lineage>
</organism>
<name>A0A067ML89_BOTB1</name>
<dbReference type="EMBL" id="KL198027">
    <property type="protein sequence ID" value="KDQ16533.1"/>
    <property type="molecule type" value="Genomic_DNA"/>
</dbReference>
<dbReference type="HOGENOM" id="CLU_019609_1_0_1"/>
<dbReference type="InParanoid" id="A0A067ML89"/>
<evidence type="ECO:0000313" key="1">
    <source>
        <dbReference type="EMBL" id="KDQ16533.1"/>
    </source>
</evidence>
<keyword evidence="2" id="KW-1185">Reference proteome</keyword>
<accession>A0A067ML89</accession>
<protein>
    <recommendedName>
        <fullName evidence="3">F-box domain-containing protein</fullName>
    </recommendedName>
</protein>
<evidence type="ECO:0000313" key="2">
    <source>
        <dbReference type="Proteomes" id="UP000027195"/>
    </source>
</evidence>
<dbReference type="Proteomes" id="UP000027195">
    <property type="component" value="Unassembled WGS sequence"/>
</dbReference>
<dbReference type="AlphaFoldDB" id="A0A067ML89"/>
<dbReference type="OrthoDB" id="2886770at2759"/>
<dbReference type="SUPFAM" id="SSF52047">
    <property type="entry name" value="RNI-like"/>
    <property type="match status" value="1"/>
</dbReference>
<sequence length="368" mass="41762">MDDDTAHPPARPRELPRDVIHNIYYQCDDSNALIRFSHVCQLWRQTMHGSTVFWAKIDLDLLKRSFDSKLAYWLERAGARLLTIHMESSWEPDEFGFVDLLGSQLVQEDFESIVRLGLLLRSCMERWESLTMLTYLPVINILLPICAGHAPALKFLTIQPVDHPSGTERLLVPFLPPVNVHRHPGYSSLSVSLRYCSPQFTTFGLCITNLSLHCKEDVSNMLHTLQSCSNLITCDLDMLESDDTRVRLFNGFITMSQLATLSISRMRHIERLFDFLRLPSLQSIIFRQIDWTTAAMSAIWNVFQSSQKSLSSVVITKRGNRHADDVAPAPLHAEPLALPLVTHFEVGGNTLAHPLLEYVALPNLTLTT</sequence>